<evidence type="ECO:0000313" key="1">
    <source>
        <dbReference type="EMBL" id="BDI28903.1"/>
    </source>
</evidence>
<evidence type="ECO:0000313" key="2">
    <source>
        <dbReference type="Proteomes" id="UP000287394"/>
    </source>
</evidence>
<protein>
    <submittedName>
        <fullName evidence="1">Uncharacterized protein</fullName>
    </submittedName>
</protein>
<gene>
    <name evidence="1" type="ORF">CCAX7_009540</name>
</gene>
<organism evidence="1 2">
    <name type="scientific">Capsulimonas corticalis</name>
    <dbReference type="NCBI Taxonomy" id="2219043"/>
    <lineage>
        <taxon>Bacteria</taxon>
        <taxon>Bacillati</taxon>
        <taxon>Armatimonadota</taxon>
        <taxon>Armatimonadia</taxon>
        <taxon>Capsulimonadales</taxon>
        <taxon>Capsulimonadaceae</taxon>
        <taxon>Capsulimonas</taxon>
    </lineage>
</organism>
<dbReference type="KEGG" id="ccot:CCAX7_009540"/>
<keyword evidence="2" id="KW-1185">Reference proteome</keyword>
<accession>A0A402CU75</accession>
<dbReference type="EMBL" id="AP025739">
    <property type="protein sequence ID" value="BDI28903.1"/>
    <property type="molecule type" value="Genomic_DNA"/>
</dbReference>
<proteinExistence type="predicted"/>
<dbReference type="RefSeq" id="WP_119320958.1">
    <property type="nucleotide sequence ID" value="NZ_AP025739.1"/>
</dbReference>
<dbReference type="AlphaFoldDB" id="A0A402CU75"/>
<sequence>MAAAALAACAGGRVFAQDTAADVTLGGEVVMRLRSSAGGLTPQQRVGAIEERLTRLLAIPDITPADVVIYTPAGKPPVLYALGRRLIEVDDQTAASAGSPGESLKLATGWAKKLQQLLPRVNYRRPNEPEPTVPENPPLTITSDFSEVGGSTGQIYLRDKLVAVLRGPQPGGFTAAEYADILGPRLNVVAHRLGDGAADSVKVVDLSGYPIFGPSLILMGDRPMIVVESTEADAAKAPSSVVLANSWAKNLRTVLTMNPPSAAAAAPPP</sequence>
<dbReference type="Proteomes" id="UP000287394">
    <property type="component" value="Chromosome"/>
</dbReference>
<reference evidence="1 2" key="1">
    <citation type="journal article" date="2019" name="Int. J. Syst. Evol. Microbiol.">
        <title>Capsulimonas corticalis gen. nov., sp. nov., an aerobic capsulated bacterium, of a novel bacterial order, Capsulimonadales ord. nov., of the class Armatimonadia of the phylum Armatimonadetes.</title>
        <authorList>
            <person name="Li J."/>
            <person name="Kudo C."/>
            <person name="Tonouchi A."/>
        </authorList>
    </citation>
    <scope>NUCLEOTIDE SEQUENCE [LARGE SCALE GENOMIC DNA]</scope>
    <source>
        <strain evidence="1 2">AX-7</strain>
    </source>
</reference>
<name>A0A402CU75_9BACT</name>